<reference evidence="4 5" key="1">
    <citation type="submission" date="2024-02" db="EMBL/GenBank/DDBJ databases">
        <authorList>
            <person name="Vignale AGUSTIN F."/>
            <person name="Sosa J E."/>
            <person name="Modenutti C."/>
        </authorList>
    </citation>
    <scope>NUCLEOTIDE SEQUENCE [LARGE SCALE GENOMIC DNA]</scope>
</reference>
<evidence type="ECO:0000313" key="5">
    <source>
        <dbReference type="Proteomes" id="UP001642360"/>
    </source>
</evidence>
<dbReference type="EMBL" id="CAUOFW020001970">
    <property type="protein sequence ID" value="CAK9150019.1"/>
    <property type="molecule type" value="Genomic_DNA"/>
</dbReference>
<evidence type="ECO:0000256" key="2">
    <source>
        <dbReference type="ARBA" id="ARBA00023136"/>
    </source>
</evidence>
<comment type="subcellular location">
    <subcellularLocation>
        <location evidence="1">Membrane</location>
    </subcellularLocation>
</comment>
<evidence type="ECO:0000256" key="3">
    <source>
        <dbReference type="SAM" id="Phobius"/>
    </source>
</evidence>
<keyword evidence="2 3" id="KW-0472">Membrane</keyword>
<comment type="caution">
    <text evidence="4">The sequence shown here is derived from an EMBL/GenBank/DDBJ whole genome shotgun (WGS) entry which is preliminary data.</text>
</comment>
<evidence type="ECO:0000256" key="1">
    <source>
        <dbReference type="ARBA" id="ARBA00004370"/>
    </source>
</evidence>
<dbReference type="AlphaFoldDB" id="A0ABC8RYL4"/>
<dbReference type="PANTHER" id="PTHR31234">
    <property type="entry name" value="LATE EMBRYOGENESIS ABUNDANT (LEA) HYDROXYPROLINE-RICH GLYCOPROTEIN FAMILY"/>
    <property type="match status" value="1"/>
</dbReference>
<feature type="transmembrane region" description="Helical" evidence="3">
    <location>
        <begin position="88"/>
        <end position="110"/>
    </location>
</feature>
<dbReference type="Proteomes" id="UP001642360">
    <property type="component" value="Unassembled WGS sequence"/>
</dbReference>
<dbReference type="InterPro" id="IPR044839">
    <property type="entry name" value="NDR1-like"/>
</dbReference>
<keyword evidence="3" id="KW-1133">Transmembrane helix</keyword>
<dbReference type="PANTHER" id="PTHR31234:SF2">
    <property type="entry name" value="OS05G0199100 PROTEIN"/>
    <property type="match status" value="1"/>
</dbReference>
<organism evidence="4 5">
    <name type="scientific">Ilex paraguariensis</name>
    <name type="common">yerba mate</name>
    <dbReference type="NCBI Taxonomy" id="185542"/>
    <lineage>
        <taxon>Eukaryota</taxon>
        <taxon>Viridiplantae</taxon>
        <taxon>Streptophyta</taxon>
        <taxon>Embryophyta</taxon>
        <taxon>Tracheophyta</taxon>
        <taxon>Spermatophyta</taxon>
        <taxon>Magnoliopsida</taxon>
        <taxon>eudicotyledons</taxon>
        <taxon>Gunneridae</taxon>
        <taxon>Pentapetalae</taxon>
        <taxon>asterids</taxon>
        <taxon>campanulids</taxon>
        <taxon>Aquifoliales</taxon>
        <taxon>Aquifoliaceae</taxon>
        <taxon>Ilex</taxon>
    </lineage>
</organism>
<keyword evidence="5" id="KW-1185">Reference proteome</keyword>
<keyword evidence="3" id="KW-0812">Transmembrane</keyword>
<evidence type="ECO:0000313" key="4">
    <source>
        <dbReference type="EMBL" id="CAK9150019.1"/>
    </source>
</evidence>
<proteinExistence type="predicted"/>
<dbReference type="GO" id="GO:0016020">
    <property type="term" value="C:membrane"/>
    <property type="evidence" value="ECO:0007669"/>
    <property type="project" value="UniProtKB-SubCell"/>
</dbReference>
<name>A0ABC8RYL4_9AQUA</name>
<sequence length="470" mass="51197">MSSSTTQDTHTSQGSPVYTTSYGTTTYGYPLEQTVTTTTTATPENTVIGYPCHVQVPVNDVNTYTTTAANELDHEPPQGNQVSSAESCCVICIFFAIFIFVGCIAAMSIVRGRYDDHSPKLRVDSVSVSPFNVSNSQLNAKWLILFYLENPNRVSSLAYENLQVSVNYQNQTESFSGTVFPPFLQYSKNQTSLNGKINVLSEKLNGSAANAIALDIGRGEIGFDVQLHGVMRLIVSSSTLKTFFVDVLCGGVKVVLPANLSEGGSMVDGPTQCAVYKRPYHDHDYSIDSYGYTLEETTTNTTTPTATTATAATTTVAGYPRVLQAPPSYTPPRDYNAIFFVTFLVLATSPIWPGRQLARLRLTLKLLGSESTPSRIRGISYDSIDASVFYKNDSLGGAIFAPFRQASKNHTSYVGNVDTLSEKLNSTVATAIARDMAEGEVDFDVKLQARMRFIAWPTPPVYLPIFFVAA</sequence>
<evidence type="ECO:0008006" key="6">
    <source>
        <dbReference type="Google" id="ProtNLM"/>
    </source>
</evidence>
<accession>A0ABC8RYL4</accession>
<protein>
    <recommendedName>
        <fullName evidence="6">Late embryogenesis abundant protein LEA-2 subgroup domain-containing protein</fullName>
    </recommendedName>
</protein>
<gene>
    <name evidence="4" type="ORF">ILEXP_LOCUS18132</name>
</gene>